<evidence type="ECO:0000313" key="3">
    <source>
        <dbReference type="Proteomes" id="UP000437736"/>
    </source>
</evidence>
<keyword evidence="3" id="KW-1185">Reference proteome</keyword>
<dbReference type="SUPFAM" id="SSF109604">
    <property type="entry name" value="HD-domain/PDEase-like"/>
    <property type="match status" value="1"/>
</dbReference>
<dbReference type="Pfam" id="PF01966">
    <property type="entry name" value="HD"/>
    <property type="match status" value="1"/>
</dbReference>
<organism evidence="2 3">
    <name type="scientific">Acidiferrimicrobium australe</name>
    <dbReference type="NCBI Taxonomy" id="2664430"/>
    <lineage>
        <taxon>Bacteria</taxon>
        <taxon>Bacillati</taxon>
        <taxon>Actinomycetota</taxon>
        <taxon>Acidimicrobiia</taxon>
        <taxon>Acidimicrobiales</taxon>
        <taxon>Acidimicrobiaceae</taxon>
        <taxon>Acidiferrimicrobium</taxon>
    </lineage>
</organism>
<feature type="domain" description="HD" evidence="1">
    <location>
        <begin position="17"/>
        <end position="125"/>
    </location>
</feature>
<name>A0ABW9QUP9_9ACTN</name>
<evidence type="ECO:0000259" key="1">
    <source>
        <dbReference type="Pfam" id="PF01966"/>
    </source>
</evidence>
<comment type="caution">
    <text evidence="2">The sequence shown here is derived from an EMBL/GenBank/DDBJ whole genome shotgun (WGS) entry which is preliminary data.</text>
</comment>
<dbReference type="Gene3D" id="1.10.3210.10">
    <property type="entry name" value="Hypothetical protein af1432"/>
    <property type="match status" value="1"/>
</dbReference>
<dbReference type="Proteomes" id="UP000437736">
    <property type="component" value="Unassembled WGS sequence"/>
</dbReference>
<gene>
    <name evidence="2" type="ORF">GHK86_10560</name>
</gene>
<reference evidence="2 3" key="1">
    <citation type="submission" date="2019-11" db="EMBL/GenBank/DDBJ databases">
        <title>Acidiferrimicrobium australis gen. nov., sp. nov., an acidophilic and obligately heterotrophic, member of the Actinobacteria that catalyses dissimilatory oxido- reduction of iron isolated from metal-rich acidic water in Chile.</title>
        <authorList>
            <person name="Gonzalez D."/>
            <person name="Huber K."/>
            <person name="Hedrich S."/>
            <person name="Rojas-Villalobos C."/>
            <person name="Quatrini R."/>
            <person name="Dinamarca M.A."/>
            <person name="Schwarz A."/>
            <person name="Canales C."/>
            <person name="Nancucheo I."/>
        </authorList>
    </citation>
    <scope>NUCLEOTIDE SEQUENCE [LARGE SCALE GENOMIC DNA]</scope>
    <source>
        <strain evidence="2 3">USS-CCA1</strain>
    </source>
</reference>
<evidence type="ECO:0000313" key="2">
    <source>
        <dbReference type="EMBL" id="MST33159.1"/>
    </source>
</evidence>
<sequence>MESERVASDLLRGVGTRLAHSAAVAAQAERVADLVGGVWGGVLVDAAWLHDIGYAPAVAVCGFHPLDGARWLRDRDWPDETCRLVAGHSRARTEAALRGLEDELVREFEAAPELPAAALAWADVTSLPDGGRCSLSHRLADILARYPDGPVHETTLANRAGFEADVAAVEALLASATSSEAGR</sequence>
<accession>A0ABW9QUP9</accession>
<dbReference type="EMBL" id="WJHE01000502">
    <property type="protein sequence ID" value="MST33159.1"/>
    <property type="molecule type" value="Genomic_DNA"/>
</dbReference>
<dbReference type="InterPro" id="IPR006674">
    <property type="entry name" value="HD_domain"/>
</dbReference>
<protein>
    <submittedName>
        <fullName evidence="2">Phosphohydrolase</fullName>
    </submittedName>
</protein>
<proteinExistence type="predicted"/>